<dbReference type="Gene3D" id="3.10.520.10">
    <property type="entry name" value="ApbE-like domains"/>
    <property type="match status" value="1"/>
</dbReference>
<dbReference type="PIRSF" id="PIRSF006268">
    <property type="entry name" value="ApbE"/>
    <property type="match status" value="1"/>
</dbReference>
<evidence type="ECO:0000256" key="9">
    <source>
        <dbReference type="ARBA" id="ARBA00048540"/>
    </source>
</evidence>
<reference evidence="14" key="1">
    <citation type="submission" date="2018-09" db="EMBL/GenBank/DDBJ databases">
        <title>Paracoccus onubensis nov. sp. a moderate halophilic bacterium isolated from Gruta de las Maravillas (Aracena, Spain).</title>
        <authorList>
            <person name="Jurado V."/>
            <person name="Gutierrez-Patricio S."/>
            <person name="Gonzalez-Pimentel J.L."/>
            <person name="Miller A.Z."/>
            <person name="Laiz L."/>
            <person name="Saiz-Jimenez C."/>
        </authorList>
    </citation>
    <scope>NUCLEOTIDE SEQUENCE [LARGE SCALE GENOMIC DNA]</scope>
    <source>
        <strain evidence="14">DSM 26381</strain>
    </source>
</reference>
<evidence type="ECO:0000256" key="4">
    <source>
        <dbReference type="ARBA" id="ARBA00022679"/>
    </source>
</evidence>
<organism evidence="13 14">
    <name type="scientific">Paracoccus siganidrum</name>
    <dbReference type="NCBI Taxonomy" id="1276757"/>
    <lineage>
        <taxon>Bacteria</taxon>
        <taxon>Pseudomonadati</taxon>
        <taxon>Pseudomonadota</taxon>
        <taxon>Alphaproteobacteria</taxon>
        <taxon>Rhodobacterales</taxon>
        <taxon>Paracoccaceae</taxon>
        <taxon>Paracoccus</taxon>
    </lineage>
</organism>
<sequence>MTRRRFIAISAVLAALPGAVAARPVPQLRTGQAMGAQASLRIDHPRAGAIAARAFAEIDRLEDILSLYRPDSALSRLNRDGRLPAPPFELLDCLALAGAVHRGSGGRFDPTVQPLWALWAEAAAEGRRPGAEEIAAARRRVGWQGVRLDAQRIALRPGMALTLNGIGQGYVADRVADLLAAEGLTDILIDTGELRALGARPGGRDWPVTLQAGGAVGLRDRALASSAPLGTCFDAAGRDGHILDPATGNPVRPVWRGVTVSAPSAALADALATAGCLLPDRRALEDLIAAFPGARLEAAHPA</sequence>
<feature type="binding site" evidence="11">
    <location>
        <position position="165"/>
    </location>
    <ligand>
        <name>Mg(2+)</name>
        <dbReference type="ChEBI" id="CHEBI:18420"/>
    </ligand>
</feature>
<evidence type="ECO:0000256" key="3">
    <source>
        <dbReference type="ARBA" id="ARBA00022630"/>
    </source>
</evidence>
<evidence type="ECO:0000256" key="12">
    <source>
        <dbReference type="SAM" id="SignalP"/>
    </source>
</evidence>
<dbReference type="GO" id="GO:0016740">
    <property type="term" value="F:transferase activity"/>
    <property type="evidence" value="ECO:0007669"/>
    <property type="project" value="UniProtKB-UniRule"/>
</dbReference>
<evidence type="ECO:0000256" key="5">
    <source>
        <dbReference type="ARBA" id="ARBA00022723"/>
    </source>
</evidence>
<feature type="signal peptide" evidence="12">
    <location>
        <begin position="1"/>
        <end position="21"/>
    </location>
</feature>
<comment type="catalytic activity">
    <reaction evidence="9 10">
        <text>L-threonyl-[protein] + FAD = FMN-L-threonyl-[protein] + AMP + H(+)</text>
        <dbReference type="Rhea" id="RHEA:36847"/>
        <dbReference type="Rhea" id="RHEA-COMP:11060"/>
        <dbReference type="Rhea" id="RHEA-COMP:11061"/>
        <dbReference type="ChEBI" id="CHEBI:15378"/>
        <dbReference type="ChEBI" id="CHEBI:30013"/>
        <dbReference type="ChEBI" id="CHEBI:57692"/>
        <dbReference type="ChEBI" id="CHEBI:74257"/>
        <dbReference type="ChEBI" id="CHEBI:456215"/>
        <dbReference type="EC" id="2.7.1.180"/>
    </reaction>
</comment>
<evidence type="ECO:0000256" key="8">
    <source>
        <dbReference type="ARBA" id="ARBA00031306"/>
    </source>
</evidence>
<accession>A0A419A2P8</accession>
<evidence type="ECO:0000256" key="11">
    <source>
        <dbReference type="PIRSR" id="PIRSR006268-2"/>
    </source>
</evidence>
<keyword evidence="6 10" id="KW-0274">FAD</keyword>
<feature type="binding site" evidence="11">
    <location>
        <position position="273"/>
    </location>
    <ligand>
        <name>Mg(2+)</name>
        <dbReference type="ChEBI" id="CHEBI:18420"/>
    </ligand>
</feature>
<comment type="cofactor">
    <cofactor evidence="11">
        <name>Mg(2+)</name>
        <dbReference type="ChEBI" id="CHEBI:18420"/>
    </cofactor>
    <cofactor evidence="11">
        <name>Mn(2+)</name>
        <dbReference type="ChEBI" id="CHEBI:29035"/>
    </cofactor>
    <text evidence="11">Magnesium. Can also use manganese.</text>
</comment>
<evidence type="ECO:0000256" key="7">
    <source>
        <dbReference type="ARBA" id="ARBA00022842"/>
    </source>
</evidence>
<comment type="caution">
    <text evidence="13">The sequence shown here is derived from an EMBL/GenBank/DDBJ whole genome shotgun (WGS) entry which is preliminary data.</text>
</comment>
<keyword evidence="14" id="KW-1185">Reference proteome</keyword>
<evidence type="ECO:0000313" key="14">
    <source>
        <dbReference type="Proteomes" id="UP000283587"/>
    </source>
</evidence>
<proteinExistence type="inferred from homology"/>
<keyword evidence="4 10" id="KW-0808">Transferase</keyword>
<evidence type="ECO:0000256" key="1">
    <source>
        <dbReference type="ARBA" id="ARBA00011955"/>
    </source>
</evidence>
<feature type="chain" id="PRO_5039949324" description="FAD:protein FMN transferase" evidence="12">
    <location>
        <begin position="22"/>
        <end position="302"/>
    </location>
</feature>
<comment type="similarity">
    <text evidence="10">Belongs to the ApbE family.</text>
</comment>
<name>A0A419A2P8_9RHOB</name>
<dbReference type="EMBL" id="QZEW01000087">
    <property type="protein sequence ID" value="RJL07492.1"/>
    <property type="molecule type" value="Genomic_DNA"/>
</dbReference>
<dbReference type="PANTHER" id="PTHR30040">
    <property type="entry name" value="THIAMINE BIOSYNTHESIS LIPOPROTEIN APBE"/>
    <property type="match status" value="1"/>
</dbReference>
<dbReference type="Proteomes" id="UP000283587">
    <property type="component" value="Unassembled WGS sequence"/>
</dbReference>
<evidence type="ECO:0000256" key="6">
    <source>
        <dbReference type="ARBA" id="ARBA00022827"/>
    </source>
</evidence>
<keyword evidence="5 10" id="KW-0479">Metal-binding</keyword>
<dbReference type="AlphaFoldDB" id="A0A419A2P8"/>
<keyword evidence="12" id="KW-0732">Signal</keyword>
<dbReference type="EC" id="2.7.1.180" evidence="1 10"/>
<dbReference type="PANTHER" id="PTHR30040:SF2">
    <property type="entry name" value="FAD:PROTEIN FMN TRANSFERASE"/>
    <property type="match status" value="1"/>
</dbReference>
<protein>
    <recommendedName>
        <fullName evidence="2 10">FAD:protein FMN transferase</fullName>
        <ecNumber evidence="1 10">2.7.1.180</ecNumber>
    </recommendedName>
    <alternativeName>
        <fullName evidence="8 10">Flavin transferase</fullName>
    </alternativeName>
</protein>
<dbReference type="Pfam" id="PF02424">
    <property type="entry name" value="ApbE"/>
    <property type="match status" value="1"/>
</dbReference>
<keyword evidence="7 10" id="KW-0460">Magnesium</keyword>
<evidence type="ECO:0000256" key="2">
    <source>
        <dbReference type="ARBA" id="ARBA00016337"/>
    </source>
</evidence>
<dbReference type="GO" id="GO:0046872">
    <property type="term" value="F:metal ion binding"/>
    <property type="evidence" value="ECO:0007669"/>
    <property type="project" value="UniProtKB-UniRule"/>
</dbReference>
<dbReference type="InterPro" id="IPR003374">
    <property type="entry name" value="ApbE-like_sf"/>
</dbReference>
<gene>
    <name evidence="13" type="ORF">D3P05_17440</name>
</gene>
<dbReference type="InterPro" id="IPR024932">
    <property type="entry name" value="ApbE"/>
</dbReference>
<evidence type="ECO:0000256" key="10">
    <source>
        <dbReference type="PIRNR" id="PIRNR006268"/>
    </source>
</evidence>
<feature type="binding site" evidence="11">
    <location>
        <position position="269"/>
    </location>
    <ligand>
        <name>Mg(2+)</name>
        <dbReference type="ChEBI" id="CHEBI:18420"/>
    </ligand>
</feature>
<dbReference type="SUPFAM" id="SSF143631">
    <property type="entry name" value="ApbE-like"/>
    <property type="match status" value="1"/>
</dbReference>
<keyword evidence="3 10" id="KW-0285">Flavoprotein</keyword>
<dbReference type="OrthoDB" id="9778595at2"/>
<evidence type="ECO:0000313" key="13">
    <source>
        <dbReference type="EMBL" id="RJL07492.1"/>
    </source>
</evidence>